<dbReference type="Pfam" id="PF12937">
    <property type="entry name" value="F-box-like"/>
    <property type="match status" value="1"/>
</dbReference>
<sequence length="237" mass="27561">MTSVSEILTRLNLNRRDLNNISLSQLRTIFKDLTVKEISKLCAVSRKFNSICEDESLWRNKASDDYGIHKKYGNTWRQTARNMDKVNMINLGAKWIDGSTYMKILNNALQNGARSVINKQEQYLFYFANNSTSYVDDLQWNIENNDIQLQIFANEVLGRDYTEEELNDIYYIKNREIDIIYVAVLTYKGMRGGLYLPGGKTADIDINTVLPSYDFLRDMIDPILYIMQFSSFSFSIL</sequence>
<proteinExistence type="predicted"/>
<dbReference type="InterPro" id="IPR001810">
    <property type="entry name" value="F-box_dom"/>
</dbReference>
<name>A0A481ZD43_9VIRU</name>
<dbReference type="EMBL" id="MK500579">
    <property type="protein sequence ID" value="QBK92601.1"/>
    <property type="molecule type" value="Genomic_DNA"/>
</dbReference>
<dbReference type="PROSITE" id="PS50181">
    <property type="entry name" value="FBOX"/>
    <property type="match status" value="1"/>
</dbReference>
<dbReference type="Gene3D" id="1.20.1280.50">
    <property type="match status" value="1"/>
</dbReference>
<dbReference type="SUPFAM" id="SSF81383">
    <property type="entry name" value="F-box domain"/>
    <property type="match status" value="1"/>
</dbReference>
<feature type="domain" description="F-box" evidence="1">
    <location>
        <begin position="15"/>
        <end position="61"/>
    </location>
</feature>
<evidence type="ECO:0000313" key="2">
    <source>
        <dbReference type="EMBL" id="QBK92601.1"/>
    </source>
</evidence>
<evidence type="ECO:0000259" key="1">
    <source>
        <dbReference type="PROSITE" id="PS50181"/>
    </source>
</evidence>
<dbReference type="InterPro" id="IPR036047">
    <property type="entry name" value="F-box-like_dom_sf"/>
</dbReference>
<protein>
    <submittedName>
        <fullName evidence="2">F-box family protein</fullName>
    </submittedName>
</protein>
<accession>A0A481ZD43</accession>
<reference evidence="2" key="1">
    <citation type="journal article" date="2019" name="MBio">
        <title>Virus Genomes from Deep Sea Sediments Expand the Ocean Megavirome and Support Independent Origins of Viral Gigantism.</title>
        <authorList>
            <person name="Backstrom D."/>
            <person name="Yutin N."/>
            <person name="Jorgensen S.L."/>
            <person name="Dharamshi J."/>
            <person name="Homa F."/>
            <person name="Zaremba-Niedwiedzka K."/>
            <person name="Spang A."/>
            <person name="Wolf Y.I."/>
            <person name="Koonin E.V."/>
            <person name="Ettema T.J."/>
        </authorList>
    </citation>
    <scope>NUCLEOTIDE SEQUENCE</scope>
</reference>
<gene>
    <name evidence="2" type="ORF">LCPAC401_02390</name>
</gene>
<organism evidence="2">
    <name type="scientific">Pithovirus LCPAC401</name>
    <dbReference type="NCBI Taxonomy" id="2506595"/>
    <lineage>
        <taxon>Viruses</taxon>
        <taxon>Pithoviruses</taxon>
    </lineage>
</organism>